<name>A0A7W4UGI0_9CELL</name>
<accession>A0A7W4UGI0</accession>
<evidence type="ECO:0000313" key="2">
    <source>
        <dbReference type="Proteomes" id="UP000518206"/>
    </source>
</evidence>
<reference evidence="1 2" key="2">
    <citation type="submission" date="2020-08" db="EMBL/GenBank/DDBJ databases">
        <authorList>
            <person name="Partida-Martinez L."/>
            <person name="Huntemann M."/>
            <person name="Clum A."/>
            <person name="Wang J."/>
            <person name="Palaniappan K."/>
            <person name="Ritter S."/>
            <person name="Chen I.-M."/>
            <person name="Stamatis D."/>
            <person name="Reddy T."/>
            <person name="O'Malley R."/>
            <person name="Daum C."/>
            <person name="Shapiro N."/>
            <person name="Ivanova N."/>
            <person name="Kyrpides N."/>
            <person name="Woyke T."/>
        </authorList>
    </citation>
    <scope>NUCLEOTIDE SEQUENCE [LARGE SCALE GENOMIC DNA]</scope>
    <source>
        <strain evidence="1 2">RAS26</strain>
    </source>
</reference>
<protein>
    <submittedName>
        <fullName evidence="1">Uncharacterized protein</fullName>
    </submittedName>
</protein>
<organism evidence="1 2">
    <name type="scientific">Cellulomonas cellasea</name>
    <dbReference type="NCBI Taxonomy" id="43670"/>
    <lineage>
        <taxon>Bacteria</taxon>
        <taxon>Bacillati</taxon>
        <taxon>Actinomycetota</taxon>
        <taxon>Actinomycetes</taxon>
        <taxon>Micrococcales</taxon>
        <taxon>Cellulomonadaceae</taxon>
        <taxon>Cellulomonas</taxon>
    </lineage>
</organism>
<proteinExistence type="predicted"/>
<dbReference type="Proteomes" id="UP000518206">
    <property type="component" value="Unassembled WGS sequence"/>
</dbReference>
<dbReference type="AlphaFoldDB" id="A0A7W4UGI0"/>
<sequence>MSTTTTPDPSTHARRRVRGRASAALTGALLAGALLTGCASGGEATPSGGEKIAASLDALFDQYLARDDLSDFEREVLERAKETGEISAEDYEDAHAQEAACMTQAGYDIGYEKLANGLYKSSPRLPRLADNAENGKQVDAYMADSEECAEGVSIVIESLYTLQQGNPDLLVDQDEAAVQCLRKAGLVPGDYTAETFAAELPNSFADSPFDPNGDAAQACFAGAGIAFASAQE</sequence>
<dbReference type="EMBL" id="JACHVX010000003">
    <property type="protein sequence ID" value="MBB2923729.1"/>
    <property type="molecule type" value="Genomic_DNA"/>
</dbReference>
<comment type="caution">
    <text evidence="1">The sequence shown here is derived from an EMBL/GenBank/DDBJ whole genome shotgun (WGS) entry which is preliminary data.</text>
</comment>
<reference evidence="1 2" key="1">
    <citation type="submission" date="2020-08" db="EMBL/GenBank/DDBJ databases">
        <title>The Agave Microbiome: Exploring the role of microbial communities in plant adaptations to desert environments.</title>
        <authorList>
            <person name="Partida-Martinez L.P."/>
        </authorList>
    </citation>
    <scope>NUCLEOTIDE SEQUENCE [LARGE SCALE GENOMIC DNA]</scope>
    <source>
        <strain evidence="1 2">RAS26</strain>
    </source>
</reference>
<dbReference type="RefSeq" id="WP_183296527.1">
    <property type="nucleotide sequence ID" value="NZ_JACHVX010000003.1"/>
</dbReference>
<evidence type="ECO:0000313" key="1">
    <source>
        <dbReference type="EMBL" id="MBB2923729.1"/>
    </source>
</evidence>
<gene>
    <name evidence="1" type="ORF">FHR80_002654</name>
</gene>